<protein>
    <submittedName>
        <fullName evidence="1">Uncharacterized protein</fullName>
    </submittedName>
</protein>
<gene>
    <name evidence="1" type="ORF">AMECASPLE_021948</name>
</gene>
<reference evidence="1 2" key="1">
    <citation type="submission" date="2021-06" db="EMBL/GenBank/DDBJ databases">
        <authorList>
            <person name="Palmer J.M."/>
        </authorList>
    </citation>
    <scope>NUCLEOTIDE SEQUENCE [LARGE SCALE GENOMIC DNA]</scope>
    <source>
        <strain evidence="1 2">AS_MEX2019</strain>
        <tissue evidence="1">Muscle</tissue>
    </source>
</reference>
<feature type="non-terminal residue" evidence="1">
    <location>
        <position position="118"/>
    </location>
</feature>
<sequence length="118" mass="13699">MFFPHFPTPSSFESLSTHSVVLLMNLHQPLLVMNWFYWFMELWLGSLTLPGPIRRGIPAETKTHCRSPPLQLHVDLVHALITSWCTAFTSSLLVFDEHQDHLDHLDVLSFQLVHRIPE</sequence>
<evidence type="ECO:0000313" key="2">
    <source>
        <dbReference type="Proteomes" id="UP001469553"/>
    </source>
</evidence>
<name>A0ABV0YQJ5_9TELE</name>
<dbReference type="EMBL" id="JAHRIP010039544">
    <property type="protein sequence ID" value="MEQ2296142.1"/>
    <property type="molecule type" value="Genomic_DNA"/>
</dbReference>
<evidence type="ECO:0000313" key="1">
    <source>
        <dbReference type="EMBL" id="MEQ2296142.1"/>
    </source>
</evidence>
<accession>A0ABV0YQJ5</accession>
<dbReference type="Proteomes" id="UP001469553">
    <property type="component" value="Unassembled WGS sequence"/>
</dbReference>
<proteinExistence type="predicted"/>
<comment type="caution">
    <text evidence="1">The sequence shown here is derived from an EMBL/GenBank/DDBJ whole genome shotgun (WGS) entry which is preliminary data.</text>
</comment>
<keyword evidence="2" id="KW-1185">Reference proteome</keyword>
<organism evidence="1 2">
    <name type="scientific">Ameca splendens</name>
    <dbReference type="NCBI Taxonomy" id="208324"/>
    <lineage>
        <taxon>Eukaryota</taxon>
        <taxon>Metazoa</taxon>
        <taxon>Chordata</taxon>
        <taxon>Craniata</taxon>
        <taxon>Vertebrata</taxon>
        <taxon>Euteleostomi</taxon>
        <taxon>Actinopterygii</taxon>
        <taxon>Neopterygii</taxon>
        <taxon>Teleostei</taxon>
        <taxon>Neoteleostei</taxon>
        <taxon>Acanthomorphata</taxon>
        <taxon>Ovalentaria</taxon>
        <taxon>Atherinomorphae</taxon>
        <taxon>Cyprinodontiformes</taxon>
        <taxon>Goodeidae</taxon>
        <taxon>Ameca</taxon>
    </lineage>
</organism>